<gene>
    <name evidence="2" type="ORF">PMI13_01422</name>
</gene>
<dbReference type="EMBL" id="AKJY01000021">
    <property type="protein sequence ID" value="EJL73660.1"/>
    <property type="molecule type" value="Genomic_DNA"/>
</dbReference>
<comment type="caution">
    <text evidence="2">The sequence shown here is derived from an EMBL/GenBank/DDBJ whole genome shotgun (WGS) entry which is preliminary data.</text>
</comment>
<evidence type="ECO:0000256" key="1">
    <source>
        <dbReference type="SAM" id="SignalP"/>
    </source>
</evidence>
<dbReference type="OrthoDB" id="1163128at2"/>
<evidence type="ECO:0008006" key="4">
    <source>
        <dbReference type="Google" id="ProtNLM"/>
    </source>
</evidence>
<dbReference type="Proteomes" id="UP000007509">
    <property type="component" value="Unassembled WGS sequence"/>
</dbReference>
<keyword evidence="3" id="KW-1185">Reference proteome</keyword>
<dbReference type="PROSITE" id="PS51257">
    <property type="entry name" value="PROKAR_LIPOPROTEIN"/>
    <property type="match status" value="1"/>
</dbReference>
<dbReference type="RefSeq" id="WP_007842109.1">
    <property type="nucleotide sequence ID" value="NZ_AKJY01000021.1"/>
</dbReference>
<sequence length="323" mass="35509">MKKKLTQSLFKHLLFVAFSCIIFLTSCSKDDDYIETSLESPIIQNNPQGGYPLIIKQVPYIKMNMPEEPQKLIYDENKNDVTLSAIKDTIVVIIEGGPTHTLGEDLGQIKGAINSDGLPNHTVVGMRQAHNINPTVFGSGTSFTNANAQEVNIQTIGIVEKVITWLKSNNKVVYLFGHSNGSLIVQNYMSSGKISPNGYVITGTRLKPVQAFIDNYPNNIDVSFTNGITVVTTNVPSDQIPYFNVVSKLQLNHNKNYITLLAGNPMLSNTVYSLSGKDEAIGRIELDEKSFLENNQISTIFEADGDHSDASAGIIPALKFLRL</sequence>
<dbReference type="AlphaFoldDB" id="J2K0J5"/>
<accession>J2K0J5</accession>
<proteinExistence type="predicted"/>
<feature type="chain" id="PRO_5003749415" description="Alpha/beta hydrolase" evidence="1">
    <location>
        <begin position="29"/>
        <end position="323"/>
    </location>
</feature>
<name>J2K0J5_9FLAO</name>
<protein>
    <recommendedName>
        <fullName evidence="4">Alpha/beta hydrolase</fullName>
    </recommendedName>
</protein>
<keyword evidence="1" id="KW-0732">Signal</keyword>
<reference evidence="2 3" key="1">
    <citation type="journal article" date="2012" name="J. Bacteriol.">
        <title>Twenty-one genome sequences from Pseudomonas species and 19 genome sequences from diverse bacteria isolated from the rhizosphere and endosphere of Populus deltoides.</title>
        <authorList>
            <person name="Brown S.D."/>
            <person name="Utturkar S.M."/>
            <person name="Klingeman D.M."/>
            <person name="Johnson C.M."/>
            <person name="Martin S.L."/>
            <person name="Land M.L."/>
            <person name="Lu T.Y."/>
            <person name="Schadt C.W."/>
            <person name="Doktycz M.J."/>
            <person name="Pelletier D.A."/>
        </authorList>
    </citation>
    <scope>NUCLEOTIDE SEQUENCE [LARGE SCALE GENOMIC DNA]</scope>
    <source>
        <strain evidence="2 3">CF314</strain>
    </source>
</reference>
<evidence type="ECO:0000313" key="3">
    <source>
        <dbReference type="Proteomes" id="UP000007509"/>
    </source>
</evidence>
<organism evidence="2 3">
    <name type="scientific">Chryseobacterium populi</name>
    <dbReference type="NCBI Taxonomy" id="1144316"/>
    <lineage>
        <taxon>Bacteria</taxon>
        <taxon>Pseudomonadati</taxon>
        <taxon>Bacteroidota</taxon>
        <taxon>Flavobacteriia</taxon>
        <taxon>Flavobacteriales</taxon>
        <taxon>Weeksellaceae</taxon>
        <taxon>Chryseobacterium group</taxon>
        <taxon>Chryseobacterium</taxon>
    </lineage>
</organism>
<evidence type="ECO:0000313" key="2">
    <source>
        <dbReference type="EMBL" id="EJL73660.1"/>
    </source>
</evidence>
<feature type="signal peptide" evidence="1">
    <location>
        <begin position="1"/>
        <end position="28"/>
    </location>
</feature>
<dbReference type="PATRIC" id="fig|1144316.3.peg.1424"/>